<dbReference type="PROSITE" id="PS51819">
    <property type="entry name" value="VOC"/>
    <property type="match status" value="1"/>
</dbReference>
<dbReference type="InterPro" id="IPR029068">
    <property type="entry name" value="Glyas_Bleomycin-R_OHBP_Dase"/>
</dbReference>
<evidence type="ECO:0000313" key="3">
    <source>
        <dbReference type="Proteomes" id="UP000295621"/>
    </source>
</evidence>
<dbReference type="Pfam" id="PF00903">
    <property type="entry name" value="Glyoxalase"/>
    <property type="match status" value="1"/>
</dbReference>
<dbReference type="InterPro" id="IPR004360">
    <property type="entry name" value="Glyas_Fos-R_dOase_dom"/>
</dbReference>
<feature type="domain" description="VOC" evidence="1">
    <location>
        <begin position="8"/>
        <end position="114"/>
    </location>
</feature>
<organism evidence="2 3">
    <name type="scientific">Jiangella ureilytica</name>
    <dbReference type="NCBI Taxonomy" id="2530374"/>
    <lineage>
        <taxon>Bacteria</taxon>
        <taxon>Bacillati</taxon>
        <taxon>Actinomycetota</taxon>
        <taxon>Actinomycetes</taxon>
        <taxon>Jiangellales</taxon>
        <taxon>Jiangellaceae</taxon>
        <taxon>Jiangella</taxon>
    </lineage>
</organism>
<dbReference type="SUPFAM" id="SSF54593">
    <property type="entry name" value="Glyoxalase/Bleomycin resistance protein/Dihydroxybiphenyl dioxygenase"/>
    <property type="match status" value="1"/>
</dbReference>
<dbReference type="Gene3D" id="3.10.180.10">
    <property type="entry name" value="2,3-Dihydroxybiphenyl 1,2-Dioxygenase, domain 1"/>
    <property type="match status" value="1"/>
</dbReference>
<dbReference type="EMBL" id="SMKL01000001">
    <property type="protein sequence ID" value="TDC57060.1"/>
    <property type="molecule type" value="Genomic_DNA"/>
</dbReference>
<dbReference type="RefSeq" id="WP_131977730.1">
    <property type="nucleotide sequence ID" value="NZ_SMKL01000001.1"/>
</dbReference>
<dbReference type="InterPro" id="IPR037523">
    <property type="entry name" value="VOC_core"/>
</dbReference>
<name>A0A4R4S2Q8_9ACTN</name>
<dbReference type="Proteomes" id="UP000295621">
    <property type="component" value="Unassembled WGS sequence"/>
</dbReference>
<evidence type="ECO:0000259" key="1">
    <source>
        <dbReference type="PROSITE" id="PS51819"/>
    </source>
</evidence>
<keyword evidence="3" id="KW-1185">Reference proteome</keyword>
<comment type="caution">
    <text evidence="2">The sequence shown here is derived from an EMBL/GenBank/DDBJ whole genome shotgun (WGS) entry which is preliminary data.</text>
</comment>
<evidence type="ECO:0000313" key="2">
    <source>
        <dbReference type="EMBL" id="TDC57060.1"/>
    </source>
</evidence>
<proteinExistence type="predicted"/>
<feature type="non-terminal residue" evidence="2">
    <location>
        <position position="138"/>
    </location>
</feature>
<sequence length="138" mass="14335">MSAPVLRAVDAVVVRVPDLDAGLAFYRDRLGHELLWRHDAIGQAGLRLPGGESELVLATDVPPGPAWLVDAVEPAVARVVAAGGRVVSPPADVPVGRVAVVEDVFGNALVLIDLSRGRYRTDADGRVTGVTPAPAPPP</sequence>
<reference evidence="2 3" key="1">
    <citation type="submission" date="2019-02" db="EMBL/GenBank/DDBJ databases">
        <title>Draft genome sequences of novel Actinobacteria.</title>
        <authorList>
            <person name="Sahin N."/>
            <person name="Ay H."/>
            <person name="Saygin H."/>
        </authorList>
    </citation>
    <scope>NUCLEOTIDE SEQUENCE [LARGE SCALE GENOMIC DNA]</scope>
    <source>
        <strain evidence="2 3">KC603</strain>
    </source>
</reference>
<accession>A0A4R4S2Q8</accession>
<gene>
    <name evidence="2" type="ORF">E1212_00995</name>
</gene>
<dbReference type="AlphaFoldDB" id="A0A4R4S2Q8"/>
<protein>
    <submittedName>
        <fullName evidence="2">Bleomycin resistance protein</fullName>
    </submittedName>
</protein>
<dbReference type="OrthoDB" id="5119162at2"/>